<evidence type="ECO:0000313" key="2">
    <source>
        <dbReference type="Proteomes" id="UP000001876"/>
    </source>
</evidence>
<dbReference type="RefSeq" id="XP_003061443.1">
    <property type="nucleotide sequence ID" value="XM_003061397.1"/>
</dbReference>
<name>C1N0S6_MICPC</name>
<dbReference type="KEGG" id="mpp:MICPUCDRAFT_41604"/>
<reference evidence="1 2" key="1">
    <citation type="journal article" date="2009" name="Science">
        <title>Green evolution and dynamic adaptations revealed by genomes of the marine picoeukaryotes Micromonas.</title>
        <authorList>
            <person name="Worden A.Z."/>
            <person name="Lee J.H."/>
            <person name="Mock T."/>
            <person name="Rouze P."/>
            <person name="Simmons M.P."/>
            <person name="Aerts A.L."/>
            <person name="Allen A.E."/>
            <person name="Cuvelier M.L."/>
            <person name="Derelle E."/>
            <person name="Everett M.V."/>
            <person name="Foulon E."/>
            <person name="Grimwood J."/>
            <person name="Gundlach H."/>
            <person name="Henrissat B."/>
            <person name="Napoli C."/>
            <person name="McDonald S.M."/>
            <person name="Parker M.S."/>
            <person name="Rombauts S."/>
            <person name="Salamov A."/>
            <person name="Von Dassow P."/>
            <person name="Badger J.H."/>
            <person name="Coutinho P.M."/>
            <person name="Demir E."/>
            <person name="Dubchak I."/>
            <person name="Gentemann C."/>
            <person name="Eikrem W."/>
            <person name="Gready J.E."/>
            <person name="John U."/>
            <person name="Lanier W."/>
            <person name="Lindquist E.A."/>
            <person name="Lucas S."/>
            <person name="Mayer K.F."/>
            <person name="Moreau H."/>
            <person name="Not F."/>
            <person name="Otillar R."/>
            <person name="Panaud O."/>
            <person name="Pangilinan J."/>
            <person name="Paulsen I."/>
            <person name="Piegu B."/>
            <person name="Poliakov A."/>
            <person name="Robbens S."/>
            <person name="Schmutz J."/>
            <person name="Toulza E."/>
            <person name="Wyss T."/>
            <person name="Zelensky A."/>
            <person name="Zhou K."/>
            <person name="Armbrust E.V."/>
            <person name="Bhattacharya D."/>
            <person name="Goodenough U.W."/>
            <person name="Van de Peer Y."/>
            <person name="Grigoriev I.V."/>
        </authorList>
    </citation>
    <scope>NUCLEOTIDE SEQUENCE [LARGE SCALE GENOMIC DNA]</scope>
    <source>
        <strain evidence="1 2">CCMP1545</strain>
    </source>
</reference>
<dbReference type="OMA" id="QSYLWHG"/>
<keyword evidence="2" id="KW-1185">Reference proteome</keyword>
<dbReference type="EMBL" id="GG663744">
    <property type="protein sequence ID" value="EEH54073.1"/>
    <property type="molecule type" value="Genomic_DNA"/>
</dbReference>
<gene>
    <name evidence="1" type="ORF">MICPUCDRAFT_41604</name>
</gene>
<accession>C1N0S6</accession>
<dbReference type="Proteomes" id="UP000001876">
    <property type="component" value="Unassembled WGS sequence"/>
</dbReference>
<dbReference type="STRING" id="564608.C1N0S6"/>
<organism evidence="2">
    <name type="scientific">Micromonas pusilla (strain CCMP1545)</name>
    <name type="common">Picoplanktonic green alga</name>
    <dbReference type="NCBI Taxonomy" id="564608"/>
    <lineage>
        <taxon>Eukaryota</taxon>
        <taxon>Viridiplantae</taxon>
        <taxon>Chlorophyta</taxon>
        <taxon>Mamiellophyceae</taxon>
        <taxon>Mamiellales</taxon>
        <taxon>Mamiellaceae</taxon>
        <taxon>Micromonas</taxon>
    </lineage>
</organism>
<sequence length="179" mass="18695">MPMPTASTQMDAFTAAGKTGAGIVPPRMDRQAPPLVPLEHKFSHGLGDVPNDAFYDVTTSDLAFGDPRTAGWGKQTVSSGLWTGKKANDVLCPTVGARRAKSDAKKAAAAAEMAGFDRYVATSRSAAEATAALGMPERVVGVPPSSASEGGQPAQCGRKAVGGFCREFDMPYHKIGLRR</sequence>
<dbReference type="AlphaFoldDB" id="C1N0S6"/>
<proteinExistence type="predicted"/>
<protein>
    <submittedName>
        <fullName evidence="1">Predicted protein</fullName>
    </submittedName>
</protein>
<dbReference type="GeneID" id="9686883"/>
<evidence type="ECO:0000313" key="1">
    <source>
        <dbReference type="EMBL" id="EEH54073.1"/>
    </source>
</evidence>